<comment type="catalytic activity">
    <reaction evidence="10">
        <text>2 nitric oxide + NADPH + 2 O2 = 2 nitrate + NADP(+) + H(+)</text>
        <dbReference type="Rhea" id="RHEA:19465"/>
        <dbReference type="ChEBI" id="CHEBI:15378"/>
        <dbReference type="ChEBI" id="CHEBI:15379"/>
        <dbReference type="ChEBI" id="CHEBI:16480"/>
        <dbReference type="ChEBI" id="CHEBI:17632"/>
        <dbReference type="ChEBI" id="CHEBI:57783"/>
        <dbReference type="ChEBI" id="CHEBI:58349"/>
        <dbReference type="EC" id="1.14.12.17"/>
    </reaction>
</comment>
<sequence length="512" mass="56259">MVRQTAAENAADSDGTDLAEAIEAAPATEAIEASRATRASDGTDLDPARVPALIRDSFALVSDGFDRVVSHFYALVFTEYPALRDMFPPMMDAQRDRLFQALVRIVGQAEHPDGLADYLRDLGREHRKFGVRPEHYDMVWRCLISALKHHAGSTWTAEMDAAWLAAYQLIAGTMMEAAEEHARHAPAWWNARVVGHEQRTPDIAVLTLQPDAPYKFRPGQYLSLETQRWPRVWRHYSIANAPRPDNTLTLHVRTVPAGWVSTALVNHTKVGDTVRLGPASGTMVCNTTSMRDVLCIAGGTGLAPLKAMVEDMAKWNTTRQVRLFYGARHDDELYDLADLERLAYRRRWLSVVPTVSHDPRYPGERGMLPDVVTRYGEFFDHWAGHDVYVSGSVPMVRATIARLQELNIPLASIRFDAYGGMDGLWQPGAGQGAPVPPSAPAAPGTATNERSDPPVPGSPNSLGAPPGAPDTPGSWAAASHGAWRRDSGWRAEVAGQVRAPQTIDEWLLSQAS</sequence>
<dbReference type="InterPro" id="IPR009050">
    <property type="entry name" value="Globin-like_sf"/>
</dbReference>
<dbReference type="PROSITE" id="PS01033">
    <property type="entry name" value="GLOBIN"/>
    <property type="match status" value="1"/>
</dbReference>
<dbReference type="Pfam" id="PF00970">
    <property type="entry name" value="FAD_binding_6"/>
    <property type="match status" value="1"/>
</dbReference>
<comment type="caution">
    <text evidence="14">The sequence shown here is derived from an EMBL/GenBank/DDBJ whole genome shotgun (WGS) entry which is preliminary data.</text>
</comment>
<dbReference type="PRINTS" id="PR00371">
    <property type="entry name" value="FPNCR"/>
</dbReference>
<dbReference type="Gene3D" id="3.40.50.80">
    <property type="entry name" value="Nucleotide-binding domain of ferredoxin-NADP reductase (FNR) module"/>
    <property type="match status" value="1"/>
</dbReference>
<evidence type="ECO:0000313" key="15">
    <source>
        <dbReference type="Proteomes" id="UP000730482"/>
    </source>
</evidence>
<evidence type="ECO:0000259" key="12">
    <source>
        <dbReference type="PROSITE" id="PS01033"/>
    </source>
</evidence>
<dbReference type="Gene3D" id="2.40.30.10">
    <property type="entry name" value="Translation factors"/>
    <property type="match status" value="1"/>
</dbReference>
<proteinExistence type="inferred from homology"/>
<keyword evidence="5" id="KW-0001">2Fe-2S</keyword>
<feature type="region of interest" description="Disordered" evidence="11">
    <location>
        <begin position="428"/>
        <end position="487"/>
    </location>
</feature>
<dbReference type="PROSITE" id="PS51384">
    <property type="entry name" value="FAD_FR"/>
    <property type="match status" value="1"/>
</dbReference>
<dbReference type="SUPFAM" id="SSF52343">
    <property type="entry name" value="Ferredoxin reductase-like, C-terminal NADP-linked domain"/>
    <property type="match status" value="1"/>
</dbReference>
<dbReference type="InterPro" id="IPR050415">
    <property type="entry name" value="MRET"/>
</dbReference>
<dbReference type="PANTHER" id="PTHR47354">
    <property type="entry name" value="NADH OXIDOREDUCTASE HCR"/>
    <property type="match status" value="1"/>
</dbReference>
<dbReference type="InterPro" id="IPR039261">
    <property type="entry name" value="FNR_nucleotide-bd"/>
</dbReference>
<comment type="similarity">
    <text evidence="3">In the C-terminal section; belongs to the flavoprotein pyridine nucleotide cytochrome reductase family.</text>
</comment>
<dbReference type="PRINTS" id="PR00410">
    <property type="entry name" value="PHEHYDRXLASE"/>
</dbReference>
<evidence type="ECO:0000256" key="4">
    <source>
        <dbReference type="ARBA" id="ARBA00012229"/>
    </source>
</evidence>
<dbReference type="Gene3D" id="1.10.490.10">
    <property type="entry name" value="Globins"/>
    <property type="match status" value="1"/>
</dbReference>
<dbReference type="InterPro" id="IPR012292">
    <property type="entry name" value="Globin/Proto"/>
</dbReference>
<dbReference type="InterPro" id="IPR001709">
    <property type="entry name" value="Flavoprot_Pyr_Nucl_cyt_Rdtase"/>
</dbReference>
<evidence type="ECO:0000256" key="1">
    <source>
        <dbReference type="ARBA" id="ARBA00001970"/>
    </source>
</evidence>
<keyword evidence="6" id="KW-0521">NADP</keyword>
<dbReference type="CDD" id="cd19753">
    <property type="entry name" value="Mb-like_oxidoreductase"/>
    <property type="match status" value="1"/>
</dbReference>
<feature type="domain" description="Globin" evidence="12">
    <location>
        <begin position="44"/>
        <end position="179"/>
    </location>
</feature>
<evidence type="ECO:0000256" key="7">
    <source>
        <dbReference type="ARBA" id="ARBA00023014"/>
    </source>
</evidence>
<keyword evidence="5" id="KW-0408">Iron</keyword>
<protein>
    <recommendedName>
        <fullName evidence="4">nitric oxide dioxygenase</fullName>
        <ecNumber evidence="4">1.14.12.17</ecNumber>
    </recommendedName>
</protein>
<dbReference type="InterPro" id="IPR000971">
    <property type="entry name" value="Globin"/>
</dbReference>
<comment type="cofactor">
    <cofactor evidence="2">
        <name>FAD</name>
        <dbReference type="ChEBI" id="CHEBI:57692"/>
    </cofactor>
</comment>
<feature type="domain" description="FAD-binding FR-type" evidence="13">
    <location>
        <begin position="186"/>
        <end position="286"/>
    </location>
</feature>
<dbReference type="SUPFAM" id="SSF63380">
    <property type="entry name" value="Riboflavin synthase domain-like"/>
    <property type="match status" value="1"/>
</dbReference>
<name>A0ABS5KTC6_9ACTN</name>
<dbReference type="EC" id="1.14.12.17" evidence="4"/>
<dbReference type="Pfam" id="PF00175">
    <property type="entry name" value="NAD_binding_1"/>
    <property type="match status" value="1"/>
</dbReference>
<dbReference type="Proteomes" id="UP000730482">
    <property type="component" value="Unassembled WGS sequence"/>
</dbReference>
<dbReference type="Pfam" id="PF00042">
    <property type="entry name" value="Globin"/>
    <property type="match status" value="1"/>
</dbReference>
<evidence type="ECO:0000256" key="6">
    <source>
        <dbReference type="ARBA" id="ARBA00022857"/>
    </source>
</evidence>
<gene>
    <name evidence="14" type="ORF">KGQ19_20820</name>
</gene>
<organism evidence="14 15">
    <name type="scientific">Catenulispora pinistramenti</name>
    <dbReference type="NCBI Taxonomy" id="2705254"/>
    <lineage>
        <taxon>Bacteria</taxon>
        <taxon>Bacillati</taxon>
        <taxon>Actinomycetota</taxon>
        <taxon>Actinomycetes</taxon>
        <taxon>Catenulisporales</taxon>
        <taxon>Catenulisporaceae</taxon>
        <taxon>Catenulispora</taxon>
    </lineage>
</organism>
<accession>A0ABS5KTC6</accession>
<evidence type="ECO:0000256" key="11">
    <source>
        <dbReference type="SAM" id="MobiDB-lite"/>
    </source>
</evidence>
<evidence type="ECO:0000256" key="2">
    <source>
        <dbReference type="ARBA" id="ARBA00001974"/>
    </source>
</evidence>
<evidence type="ECO:0000256" key="10">
    <source>
        <dbReference type="ARBA" id="ARBA00049433"/>
    </source>
</evidence>
<dbReference type="InterPro" id="IPR008333">
    <property type="entry name" value="Cbr1-like_FAD-bd_dom"/>
</dbReference>
<dbReference type="SUPFAM" id="SSF46458">
    <property type="entry name" value="Globin-like"/>
    <property type="match status" value="1"/>
</dbReference>
<dbReference type="PANTHER" id="PTHR47354:SF5">
    <property type="entry name" value="PROTEIN RFBI"/>
    <property type="match status" value="1"/>
</dbReference>
<keyword evidence="8" id="KW-0520">NAD</keyword>
<comment type="cofactor">
    <cofactor evidence="1">
        <name>heme b</name>
        <dbReference type="ChEBI" id="CHEBI:60344"/>
    </cofactor>
</comment>
<dbReference type="EMBL" id="JAAFYZ010000069">
    <property type="protein sequence ID" value="MBS2549311.1"/>
    <property type="molecule type" value="Genomic_DNA"/>
</dbReference>
<evidence type="ECO:0000256" key="5">
    <source>
        <dbReference type="ARBA" id="ARBA00022714"/>
    </source>
</evidence>
<comment type="catalytic activity">
    <reaction evidence="9">
        <text>2 nitric oxide + NADH + 2 O2 = 2 nitrate + NAD(+) + H(+)</text>
        <dbReference type="Rhea" id="RHEA:19469"/>
        <dbReference type="ChEBI" id="CHEBI:15378"/>
        <dbReference type="ChEBI" id="CHEBI:15379"/>
        <dbReference type="ChEBI" id="CHEBI:16480"/>
        <dbReference type="ChEBI" id="CHEBI:17632"/>
        <dbReference type="ChEBI" id="CHEBI:57540"/>
        <dbReference type="ChEBI" id="CHEBI:57945"/>
        <dbReference type="EC" id="1.14.12.17"/>
    </reaction>
</comment>
<evidence type="ECO:0000256" key="3">
    <source>
        <dbReference type="ARBA" id="ARBA00006401"/>
    </source>
</evidence>
<reference evidence="14 15" key="1">
    <citation type="submission" date="2020-02" db="EMBL/GenBank/DDBJ databases">
        <title>Acidophilic actinobacteria isolated from forest soil.</title>
        <authorList>
            <person name="Golinska P."/>
        </authorList>
    </citation>
    <scope>NUCLEOTIDE SEQUENCE [LARGE SCALE GENOMIC DNA]</scope>
    <source>
        <strain evidence="14 15">NL8</strain>
    </source>
</reference>
<keyword evidence="15" id="KW-1185">Reference proteome</keyword>
<dbReference type="InterPro" id="IPR017938">
    <property type="entry name" value="Riboflavin_synthase-like_b-brl"/>
</dbReference>
<evidence type="ECO:0000256" key="8">
    <source>
        <dbReference type="ARBA" id="ARBA00023027"/>
    </source>
</evidence>
<keyword evidence="7" id="KW-0411">Iron-sulfur</keyword>
<dbReference type="CDD" id="cd06187">
    <property type="entry name" value="O2ase_reductase_like"/>
    <property type="match status" value="1"/>
</dbReference>
<dbReference type="InterPro" id="IPR017927">
    <property type="entry name" value="FAD-bd_FR_type"/>
</dbReference>
<evidence type="ECO:0000256" key="9">
    <source>
        <dbReference type="ARBA" id="ARBA00048649"/>
    </source>
</evidence>
<dbReference type="InterPro" id="IPR001433">
    <property type="entry name" value="OxRdtase_FAD/NAD-bd"/>
</dbReference>
<evidence type="ECO:0000313" key="14">
    <source>
        <dbReference type="EMBL" id="MBS2549311.1"/>
    </source>
</evidence>
<keyword evidence="5" id="KW-0479">Metal-binding</keyword>
<dbReference type="RefSeq" id="WP_212010875.1">
    <property type="nucleotide sequence ID" value="NZ_JAAFYZ010000069.1"/>
</dbReference>
<evidence type="ECO:0000259" key="13">
    <source>
        <dbReference type="PROSITE" id="PS51384"/>
    </source>
</evidence>